<reference evidence="1" key="1">
    <citation type="journal article" date="2014" name="Front. Microbiol.">
        <title>High frequency of phylogenetically diverse reductive dehalogenase-homologous genes in deep subseafloor sedimentary metagenomes.</title>
        <authorList>
            <person name="Kawai M."/>
            <person name="Futagami T."/>
            <person name="Toyoda A."/>
            <person name="Takaki Y."/>
            <person name="Nishi S."/>
            <person name="Hori S."/>
            <person name="Arai W."/>
            <person name="Tsubouchi T."/>
            <person name="Morono Y."/>
            <person name="Uchiyama I."/>
            <person name="Ito T."/>
            <person name="Fujiyama A."/>
            <person name="Inagaki F."/>
            <person name="Takami H."/>
        </authorList>
    </citation>
    <scope>NUCLEOTIDE SEQUENCE</scope>
    <source>
        <strain evidence="1">Expedition CK06-06</strain>
    </source>
</reference>
<feature type="non-terminal residue" evidence="1">
    <location>
        <position position="262"/>
    </location>
</feature>
<protein>
    <submittedName>
        <fullName evidence="1">Uncharacterized protein</fullName>
    </submittedName>
</protein>
<sequence>IFNVLIEENGLCMFVHGDNGKGMHPGKILQPSTNKMKGGGNRGQYFVGALNSMLSTGAAVVFEFSKEDGKKLKLMKYKAGPMIDHVRDRFAQGEDGNTITRELYGSNPETGKFIMGPYVLGAEDDSITDKHLADTFGLCATGGETEHFLKDFADGKETGTVYFHVFSSKYPAGFTNEDVLNYFERLPYLEKGALANKVDYWLNGKQEKKESPVEEKLNRFFDGPVIQVPCLYFPDEQDAVENNNLKKESIMAYVDGDIIRVS</sequence>
<accession>X1EIG2</accession>
<comment type="caution">
    <text evidence="1">The sequence shown here is derived from an EMBL/GenBank/DDBJ whole genome shotgun (WGS) entry which is preliminary data.</text>
</comment>
<name>X1EIG2_9ZZZZ</name>
<evidence type="ECO:0000313" key="1">
    <source>
        <dbReference type="EMBL" id="GAH16909.1"/>
    </source>
</evidence>
<organism evidence="1">
    <name type="scientific">marine sediment metagenome</name>
    <dbReference type="NCBI Taxonomy" id="412755"/>
    <lineage>
        <taxon>unclassified sequences</taxon>
        <taxon>metagenomes</taxon>
        <taxon>ecological metagenomes</taxon>
    </lineage>
</organism>
<proteinExistence type="predicted"/>
<gene>
    <name evidence="1" type="ORF">S01H4_53093</name>
</gene>
<dbReference type="AlphaFoldDB" id="X1EIG2"/>
<dbReference type="EMBL" id="BART01030399">
    <property type="protein sequence ID" value="GAH16909.1"/>
    <property type="molecule type" value="Genomic_DNA"/>
</dbReference>
<feature type="non-terminal residue" evidence="1">
    <location>
        <position position="1"/>
    </location>
</feature>